<dbReference type="AlphaFoldDB" id="A0AAD7GCJ4"/>
<name>A0AAD7GCJ4_MYCRO</name>
<dbReference type="InterPro" id="IPR045339">
    <property type="entry name" value="DUF6534"/>
</dbReference>
<feature type="transmembrane region" description="Helical" evidence="1">
    <location>
        <begin position="40"/>
        <end position="62"/>
    </location>
</feature>
<feature type="transmembrane region" description="Helical" evidence="1">
    <location>
        <begin position="69"/>
        <end position="93"/>
    </location>
</feature>
<evidence type="ECO:0000259" key="2">
    <source>
        <dbReference type="Pfam" id="PF20152"/>
    </source>
</evidence>
<dbReference type="Proteomes" id="UP001221757">
    <property type="component" value="Unassembled WGS sequence"/>
</dbReference>
<feature type="transmembrane region" description="Helical" evidence="1">
    <location>
        <begin position="105"/>
        <end position="127"/>
    </location>
</feature>
<evidence type="ECO:0000313" key="3">
    <source>
        <dbReference type="EMBL" id="KAJ7688169.1"/>
    </source>
</evidence>
<dbReference type="Pfam" id="PF20152">
    <property type="entry name" value="DUF6534"/>
    <property type="match status" value="1"/>
</dbReference>
<feature type="domain" description="DUF6534" evidence="2">
    <location>
        <begin position="113"/>
        <end position="194"/>
    </location>
</feature>
<evidence type="ECO:0000313" key="4">
    <source>
        <dbReference type="Proteomes" id="UP001221757"/>
    </source>
</evidence>
<accession>A0AAD7GCJ4</accession>
<dbReference type="EMBL" id="JARKIE010000081">
    <property type="protein sequence ID" value="KAJ7688169.1"/>
    <property type="molecule type" value="Genomic_DNA"/>
</dbReference>
<gene>
    <name evidence="3" type="ORF">B0H17DRAFT_1203174</name>
</gene>
<evidence type="ECO:0000256" key="1">
    <source>
        <dbReference type="SAM" id="Phobius"/>
    </source>
</evidence>
<comment type="caution">
    <text evidence="3">The sequence shown here is derived from an EMBL/GenBank/DDBJ whole genome shotgun (WGS) entry which is preliminary data.</text>
</comment>
<sequence length="273" mass="29112">MGVMVLADTACTLATCAEVNLSLIAFRDDRSSVELLKPLPVVIVSTYTTALVEQFFLCKLYFLLTGNTFVSVLLAIAVLTHTGLSFASATLLLDAQAVKVADLTTIIGATSCAATDIVIASCLSFKFWQMMSFTLVEGSTRSMVRRIAILTISSGAVVASSTLIMVILLFNLSPVFQVFLTCQGRVYALTLLGNFFVGTPNAPSINIDTNPDGSIGTTLCFQVANPDAGSSPLPRREITSSVMGIDDNSSNYYEESIGLKQIPPLIQKTPLSV</sequence>
<keyword evidence="4" id="KW-1185">Reference proteome</keyword>
<keyword evidence="1" id="KW-0812">Transmembrane</keyword>
<reference evidence="3" key="1">
    <citation type="submission" date="2023-03" db="EMBL/GenBank/DDBJ databases">
        <title>Massive genome expansion in bonnet fungi (Mycena s.s.) driven by repeated elements and novel gene families across ecological guilds.</title>
        <authorList>
            <consortium name="Lawrence Berkeley National Laboratory"/>
            <person name="Harder C.B."/>
            <person name="Miyauchi S."/>
            <person name="Viragh M."/>
            <person name="Kuo A."/>
            <person name="Thoen E."/>
            <person name="Andreopoulos B."/>
            <person name="Lu D."/>
            <person name="Skrede I."/>
            <person name="Drula E."/>
            <person name="Henrissat B."/>
            <person name="Morin E."/>
            <person name="Kohler A."/>
            <person name="Barry K."/>
            <person name="LaButti K."/>
            <person name="Morin E."/>
            <person name="Salamov A."/>
            <person name="Lipzen A."/>
            <person name="Mereny Z."/>
            <person name="Hegedus B."/>
            <person name="Baldrian P."/>
            <person name="Stursova M."/>
            <person name="Weitz H."/>
            <person name="Taylor A."/>
            <person name="Grigoriev I.V."/>
            <person name="Nagy L.G."/>
            <person name="Martin F."/>
            <person name="Kauserud H."/>
        </authorList>
    </citation>
    <scope>NUCLEOTIDE SEQUENCE</scope>
    <source>
        <strain evidence="3">CBHHK067</strain>
    </source>
</reference>
<protein>
    <recommendedName>
        <fullName evidence="2">DUF6534 domain-containing protein</fullName>
    </recommendedName>
</protein>
<keyword evidence="1" id="KW-1133">Transmembrane helix</keyword>
<proteinExistence type="predicted"/>
<feature type="transmembrane region" description="Helical" evidence="1">
    <location>
        <begin position="147"/>
        <end position="170"/>
    </location>
</feature>
<keyword evidence="1" id="KW-0472">Membrane</keyword>
<organism evidence="3 4">
    <name type="scientific">Mycena rosella</name>
    <name type="common">Pink bonnet</name>
    <name type="synonym">Agaricus rosellus</name>
    <dbReference type="NCBI Taxonomy" id="1033263"/>
    <lineage>
        <taxon>Eukaryota</taxon>
        <taxon>Fungi</taxon>
        <taxon>Dikarya</taxon>
        <taxon>Basidiomycota</taxon>
        <taxon>Agaricomycotina</taxon>
        <taxon>Agaricomycetes</taxon>
        <taxon>Agaricomycetidae</taxon>
        <taxon>Agaricales</taxon>
        <taxon>Marasmiineae</taxon>
        <taxon>Mycenaceae</taxon>
        <taxon>Mycena</taxon>
    </lineage>
</organism>